<dbReference type="RefSeq" id="WP_153500036.1">
    <property type="nucleotide sequence ID" value="NZ_WIRE01000001.1"/>
</dbReference>
<feature type="transmembrane region" description="Helical" evidence="1">
    <location>
        <begin position="21"/>
        <end position="43"/>
    </location>
</feature>
<feature type="domain" description="TadE-like" evidence="2">
    <location>
        <begin position="13"/>
        <end position="55"/>
    </location>
</feature>
<name>A0A6N7LXK5_9GAMM</name>
<protein>
    <recommendedName>
        <fullName evidence="2">TadE-like domain-containing protein</fullName>
    </recommendedName>
</protein>
<gene>
    <name evidence="3" type="ORF">GFN93_06940</name>
</gene>
<comment type="caution">
    <text evidence="3">The sequence shown here is derived from an EMBL/GenBank/DDBJ whole genome shotgun (WGS) entry which is preliminary data.</text>
</comment>
<evidence type="ECO:0000256" key="1">
    <source>
        <dbReference type="SAM" id="Phobius"/>
    </source>
</evidence>
<dbReference type="AlphaFoldDB" id="A0A6N7LXK5"/>
<sequence>MVNDVMKRRQQGGAVMVEMALTLPLFILLIFAIIELALVVFHFTRAVEATRAGARYAIVNNPVTDISTLDCTTVTELTANCGSASCAGLMGKMTPIYKNLAASNVQVRYGCSSTGFASNPDPIREISVSITGQDYKLILPGLIGFEPTITLPPFTSTRISEDMYTP</sequence>
<keyword evidence="1" id="KW-0812">Transmembrane</keyword>
<dbReference type="InterPro" id="IPR012495">
    <property type="entry name" value="TadE-like_dom"/>
</dbReference>
<accession>A0A6N7LXK5</accession>
<keyword evidence="1" id="KW-1133">Transmembrane helix</keyword>
<evidence type="ECO:0000259" key="2">
    <source>
        <dbReference type="Pfam" id="PF07811"/>
    </source>
</evidence>
<keyword evidence="1" id="KW-0472">Membrane</keyword>
<keyword evidence="4" id="KW-1185">Reference proteome</keyword>
<evidence type="ECO:0000313" key="3">
    <source>
        <dbReference type="EMBL" id="MQX52981.1"/>
    </source>
</evidence>
<dbReference type="Pfam" id="PF07811">
    <property type="entry name" value="TadE"/>
    <property type="match status" value="1"/>
</dbReference>
<organism evidence="3 4">
    <name type="scientific">Alcanivorax sediminis</name>
    <dbReference type="NCBI Taxonomy" id="2663008"/>
    <lineage>
        <taxon>Bacteria</taxon>
        <taxon>Pseudomonadati</taxon>
        <taxon>Pseudomonadota</taxon>
        <taxon>Gammaproteobacteria</taxon>
        <taxon>Oceanospirillales</taxon>
        <taxon>Alcanivoracaceae</taxon>
        <taxon>Alcanivorax</taxon>
    </lineage>
</organism>
<dbReference type="Proteomes" id="UP000469421">
    <property type="component" value="Unassembled WGS sequence"/>
</dbReference>
<proteinExistence type="predicted"/>
<evidence type="ECO:0000313" key="4">
    <source>
        <dbReference type="Proteomes" id="UP000469421"/>
    </source>
</evidence>
<reference evidence="3 4" key="1">
    <citation type="submission" date="2019-10" db="EMBL/GenBank/DDBJ databases">
        <title>Alcanivorax sp.PA15-N-34 draft genome sequence.</title>
        <authorList>
            <person name="Liao X."/>
            <person name="Shao Z."/>
        </authorList>
    </citation>
    <scope>NUCLEOTIDE SEQUENCE [LARGE SCALE GENOMIC DNA]</scope>
    <source>
        <strain evidence="3 4">PA15-N-34</strain>
    </source>
</reference>
<dbReference type="EMBL" id="WIRE01000001">
    <property type="protein sequence ID" value="MQX52981.1"/>
    <property type="molecule type" value="Genomic_DNA"/>
</dbReference>